<sequence length="637" mass="74098">ENKEQENHCGGKMDHLNEILQPYIQASKTRLSYVDELFPDLKDNPYIVLHKNVSGMPRKDLEKNERSFNEYSMRHDVSGSPLEYSFDNCEFDDTVVITRQNWRKEEESYLPLNRMDASNAVNICLEHLDNNTLPILALCDGKDPKQSKLIGIIVSQDWFTTLEAVSTDTTNLVTIRNKSHKVVQEHLKHPFTQEHNIKISMFSALDLFGIKPETIDWEKTAKSDFEGSINIEMHSSSLDSRPSKITLVYKYKRLRMFYIYIYFFFLVSTNFLQIAQINAEWKDSLLKELRDQLFLLSQYLSIIDECKKNIGLQNSIIFTTTYSEEHDIVNEKLNLLLNGDSNFRKSDNSNVKENNHINKESFEIDAKLRERVQNIFLRHDVDFTDLLWEILIKASTYPQMINYIEIVLKEIIEHKFTPQINDTNLTRFVKCISNLHHQETISHLLVGNVPLELVVDMGFEKLIQDYLYILRGARFIDLHDIRQKLNNISSGIFNTESYRNKLIMLAQIHICLECMLLIEAHLECPIENLQSLFAYAYKEFVSEQSPLQHYPDLCSRIFTFTVPLPNALANELNKMNPSVWRASVSSHSAASMLTTTTYYNKLPIFPTNIYSTDNVDVQEEIIYGISTISSSEKYKKL</sequence>
<dbReference type="PANTHER" id="PTHR15995:SF1">
    <property type="entry name" value="PROTEIN ZWILCH HOMOLOG"/>
    <property type="match status" value="1"/>
</dbReference>
<dbReference type="GO" id="GO:0007094">
    <property type="term" value="P:mitotic spindle assembly checkpoint signaling"/>
    <property type="evidence" value="ECO:0007669"/>
    <property type="project" value="UniProtKB-UniRule"/>
</dbReference>
<evidence type="ECO:0000256" key="1">
    <source>
        <dbReference type="ARBA" id="ARBA00004629"/>
    </source>
</evidence>
<evidence type="ECO:0000313" key="12">
    <source>
        <dbReference type="Proteomes" id="UP000669903"/>
    </source>
</evidence>
<comment type="subcellular location">
    <subcellularLocation>
        <location evidence="1 9">Chromosome</location>
        <location evidence="1 9">Centromere</location>
        <location evidence="1 9">Kinetochore</location>
    </subcellularLocation>
</comment>
<keyword evidence="10" id="KW-0812">Transmembrane</keyword>
<dbReference type="GO" id="GO:0051301">
    <property type="term" value="P:cell division"/>
    <property type="evidence" value="ECO:0007669"/>
    <property type="project" value="UniProtKB-UniRule"/>
</dbReference>
<name>A0A836K1I8_9HYME</name>
<dbReference type="Gene3D" id="1.10.287.1880">
    <property type="match status" value="1"/>
</dbReference>
<keyword evidence="3 9" id="KW-0158">Chromosome</keyword>
<comment type="function">
    <text evidence="9">Essential component of the mitotic checkpoint, which prevents cells from prematurely exiting mitosis. Required for the assembly of the dynein-dynactin and MAD1-MAD2 complexes onto kinetochores. Its function related to the spindle assembly machinery is proposed to depend on its association in the mitotic RZZ complex.</text>
</comment>
<evidence type="ECO:0000256" key="6">
    <source>
        <dbReference type="ARBA" id="ARBA00022838"/>
    </source>
</evidence>
<dbReference type="GO" id="GO:1990423">
    <property type="term" value="C:RZZ complex"/>
    <property type="evidence" value="ECO:0007669"/>
    <property type="project" value="UniProtKB-UniRule"/>
</dbReference>
<dbReference type="AlphaFoldDB" id="A0A836K1I8"/>
<comment type="caution">
    <text evidence="11">The sequence shown here is derived from an EMBL/GenBank/DDBJ whole genome shotgun (WGS) entry which is preliminary data.</text>
</comment>
<dbReference type="GO" id="GO:0034501">
    <property type="term" value="P:protein localization to kinetochore"/>
    <property type="evidence" value="ECO:0007669"/>
    <property type="project" value="UniProtKB-UniRule"/>
</dbReference>
<evidence type="ECO:0000256" key="9">
    <source>
        <dbReference type="RuleBase" id="RU369076"/>
    </source>
</evidence>
<dbReference type="Gene3D" id="1.20.58.730">
    <property type="match status" value="1"/>
</dbReference>
<evidence type="ECO:0000256" key="3">
    <source>
        <dbReference type="ARBA" id="ARBA00022454"/>
    </source>
</evidence>
<feature type="non-terminal residue" evidence="11">
    <location>
        <position position="1"/>
    </location>
</feature>
<keyword evidence="12" id="KW-1185">Reference proteome</keyword>
<evidence type="ECO:0000256" key="4">
    <source>
        <dbReference type="ARBA" id="ARBA00022618"/>
    </source>
</evidence>
<keyword evidence="4 9" id="KW-0132">Cell division</keyword>
<keyword evidence="10" id="KW-1133">Transmembrane helix</keyword>
<evidence type="ECO:0000256" key="8">
    <source>
        <dbReference type="ARBA" id="ARBA00023328"/>
    </source>
</evidence>
<accession>A0A836K1I8</accession>
<evidence type="ECO:0000256" key="2">
    <source>
        <dbReference type="ARBA" id="ARBA00009062"/>
    </source>
</evidence>
<evidence type="ECO:0000256" key="10">
    <source>
        <dbReference type="SAM" id="Phobius"/>
    </source>
</evidence>
<keyword evidence="5 9" id="KW-0498">Mitosis</keyword>
<dbReference type="InterPro" id="IPR018630">
    <property type="entry name" value="Zwilch"/>
</dbReference>
<reference evidence="11" key="1">
    <citation type="submission" date="2020-03" db="EMBL/GenBank/DDBJ databases">
        <title>Relaxed selection underlies rapid genomic changes in the transitions from sociality to social parasitism in ants.</title>
        <authorList>
            <person name="Bi X."/>
        </authorList>
    </citation>
    <scope>NUCLEOTIDE SEQUENCE</scope>
    <source>
        <strain evidence="11">BGI-DK2014a</strain>
        <tissue evidence="11">Whole body</tissue>
    </source>
</reference>
<evidence type="ECO:0000313" key="11">
    <source>
        <dbReference type="EMBL" id="KAG5334468.1"/>
    </source>
</evidence>
<keyword evidence="6 9" id="KW-0995">Kinetochore</keyword>
<dbReference type="PANTHER" id="PTHR15995">
    <property type="entry name" value="PROTEIN ZWILCH HOMOLOG"/>
    <property type="match status" value="1"/>
</dbReference>
<comment type="similarity">
    <text evidence="2 9">Belongs to the ZWILCH family.</text>
</comment>
<evidence type="ECO:0000256" key="7">
    <source>
        <dbReference type="ARBA" id="ARBA00023306"/>
    </source>
</evidence>
<comment type="subunit">
    <text evidence="9">Component of the RZZ complex.</text>
</comment>
<evidence type="ECO:0000256" key="5">
    <source>
        <dbReference type="ARBA" id="ARBA00022776"/>
    </source>
</evidence>
<keyword evidence="7 9" id="KW-0131">Cell cycle</keyword>
<proteinExistence type="inferred from homology"/>
<gene>
    <name evidence="11" type="primary">Zwilch</name>
    <name evidence="11" type="ORF">G6Z76_0012284</name>
</gene>
<feature type="non-terminal residue" evidence="11">
    <location>
        <position position="637"/>
    </location>
</feature>
<feature type="transmembrane region" description="Helical" evidence="10">
    <location>
        <begin position="257"/>
        <end position="275"/>
    </location>
</feature>
<keyword evidence="10" id="KW-0472">Membrane</keyword>
<dbReference type="Proteomes" id="UP000669903">
    <property type="component" value="Unassembled WGS sequence"/>
</dbReference>
<protein>
    <recommendedName>
        <fullName evidence="9">Protein zwilch</fullName>
    </recommendedName>
</protein>
<dbReference type="EMBL" id="JAANIC010004487">
    <property type="protein sequence ID" value="KAG5334468.1"/>
    <property type="molecule type" value="Genomic_DNA"/>
</dbReference>
<organism evidence="11 12">
    <name type="scientific">Acromyrmex charruanus</name>
    <dbReference type="NCBI Taxonomy" id="2715315"/>
    <lineage>
        <taxon>Eukaryota</taxon>
        <taxon>Metazoa</taxon>
        <taxon>Ecdysozoa</taxon>
        <taxon>Arthropoda</taxon>
        <taxon>Hexapoda</taxon>
        <taxon>Insecta</taxon>
        <taxon>Pterygota</taxon>
        <taxon>Neoptera</taxon>
        <taxon>Endopterygota</taxon>
        <taxon>Hymenoptera</taxon>
        <taxon>Apocrita</taxon>
        <taxon>Aculeata</taxon>
        <taxon>Formicoidea</taxon>
        <taxon>Formicidae</taxon>
        <taxon>Myrmicinae</taxon>
        <taxon>Acromyrmex</taxon>
    </lineage>
</organism>
<dbReference type="Pfam" id="PF09817">
    <property type="entry name" value="Zwilch"/>
    <property type="match status" value="1"/>
</dbReference>
<keyword evidence="8 9" id="KW-0137">Centromere</keyword>